<dbReference type="InterPro" id="IPR022409">
    <property type="entry name" value="PKD/Chitinase_dom"/>
</dbReference>
<dbReference type="SUPFAM" id="SSF49265">
    <property type="entry name" value="Fibronectin type III"/>
    <property type="match status" value="1"/>
</dbReference>
<dbReference type="Gene3D" id="2.60.40.10">
    <property type="entry name" value="Immunoglobulins"/>
    <property type="match status" value="7"/>
</dbReference>
<dbReference type="InterPro" id="IPR003961">
    <property type="entry name" value="FN3_dom"/>
</dbReference>
<name>A0A316G305_9GAMM</name>
<dbReference type="InterPro" id="IPR002126">
    <property type="entry name" value="Cadherin-like_dom"/>
</dbReference>
<accession>A0A316G305</accession>
<dbReference type="CDD" id="cd00063">
    <property type="entry name" value="FN3"/>
    <property type="match status" value="1"/>
</dbReference>
<dbReference type="PROSITE" id="PS50853">
    <property type="entry name" value="FN3"/>
    <property type="match status" value="1"/>
</dbReference>
<dbReference type="RefSeq" id="WP_109761309.1">
    <property type="nucleotide sequence ID" value="NZ_QGGU01000001.1"/>
</dbReference>
<feature type="region of interest" description="Disordered" evidence="1">
    <location>
        <begin position="383"/>
        <end position="409"/>
    </location>
</feature>
<feature type="domain" description="Cadherin" evidence="2">
    <location>
        <begin position="93"/>
        <end position="200"/>
    </location>
</feature>
<dbReference type="InterPro" id="IPR013783">
    <property type="entry name" value="Ig-like_fold"/>
</dbReference>
<dbReference type="InterPro" id="IPR037257">
    <property type="entry name" value="T2SS_E_N_sf"/>
</dbReference>
<evidence type="ECO:0000313" key="5">
    <source>
        <dbReference type="Proteomes" id="UP000245790"/>
    </source>
</evidence>
<dbReference type="InterPro" id="IPR036116">
    <property type="entry name" value="FN3_sf"/>
</dbReference>
<dbReference type="PROSITE" id="PS50268">
    <property type="entry name" value="CADHERIN_2"/>
    <property type="match status" value="1"/>
</dbReference>
<sequence length="739" mass="76263">MIGSERLAQQSRLGNVLIEKGWISQEQLGEALVYQHQRETKLGEALIELGFINQSQLSQALKRQSWSRSTIAGLLLAASQMFIAACSSDGSKENAVEITAVAHAKPSVDITSPTGGSEFDQNTTVTFTANASNANDENITGQVVWISDIDGELGTGGSISKSLSAGNHTIIAEVTDSNGAEASESITISVSSSEDSAPVVLIGSPSNRSSFTEGTVIEFVGEASDSEDGNLGSDIRWTSSIDGELGIGDSVNTTLSAGSHVVTARVTDSADNERSHSIHLSVQSAPDMAPVVSITSPGNGSSFNAGDNIAFTANASDNEDGNLGASIQWTSNIDGNLGSGSSITSALSTGSHVITASVADSNGQQVSETINVTVNSASATAPQLSITSPSSGSEFNSDESISFSANASDNEDGNLGSSILWSSNLDGQLGSGANISSQLSAGSHTITASVNDSDGNQVNKVIQLTVNDASNVPPELAITSPSSGDSFNDAEAISFTATANDEEEGNIGHAVQWNSSIDGDFGNGANVSHTLSSGSHVITATVSDTEGEAVSQVININVTEAEDAAPTVAITSPAGGSSIPENETVTLTATASDEEDGDLGSSIVWYSDMDGQIGQGSEISPDLTTGEHQITAEVTDSQGQFSQAQIQITVIVVDGVAVVSWQPPVSNTDETPLSGLAGFKIYYGDDQNNLNNVLVINDPLQLSYDFDSLIQGKTYYFAVTAVDIYGIESRKSEVVSKQL</sequence>
<dbReference type="GO" id="GO:0007156">
    <property type="term" value="P:homophilic cell adhesion via plasma membrane adhesion molecules"/>
    <property type="evidence" value="ECO:0007669"/>
    <property type="project" value="InterPro"/>
</dbReference>
<dbReference type="SUPFAM" id="SSF160246">
    <property type="entry name" value="EspE N-terminal domain-like"/>
    <property type="match status" value="1"/>
</dbReference>
<dbReference type="SMART" id="SM00089">
    <property type="entry name" value="PKD"/>
    <property type="match status" value="5"/>
</dbReference>
<keyword evidence="5" id="KW-1185">Reference proteome</keyword>
<dbReference type="OrthoDB" id="6118246at2"/>
<dbReference type="Pfam" id="PF17957">
    <property type="entry name" value="Big_7"/>
    <property type="match status" value="3"/>
</dbReference>
<evidence type="ECO:0000256" key="1">
    <source>
        <dbReference type="SAM" id="MobiDB-lite"/>
    </source>
</evidence>
<comment type="caution">
    <text evidence="4">The sequence shown here is derived from an EMBL/GenBank/DDBJ whole genome shotgun (WGS) entry which is preliminary data.</text>
</comment>
<evidence type="ECO:0008006" key="6">
    <source>
        <dbReference type="Google" id="ProtNLM"/>
    </source>
</evidence>
<evidence type="ECO:0000259" key="3">
    <source>
        <dbReference type="PROSITE" id="PS50853"/>
    </source>
</evidence>
<dbReference type="Proteomes" id="UP000245790">
    <property type="component" value="Unassembled WGS sequence"/>
</dbReference>
<dbReference type="GO" id="GO:0005509">
    <property type="term" value="F:calcium ion binding"/>
    <property type="evidence" value="ECO:0007669"/>
    <property type="project" value="InterPro"/>
</dbReference>
<gene>
    <name evidence="4" type="ORF">C8D97_10128</name>
</gene>
<dbReference type="EMBL" id="QGGU01000001">
    <property type="protein sequence ID" value="PWK54180.1"/>
    <property type="molecule type" value="Genomic_DNA"/>
</dbReference>
<dbReference type="GO" id="GO:0016020">
    <property type="term" value="C:membrane"/>
    <property type="evidence" value="ECO:0007669"/>
    <property type="project" value="InterPro"/>
</dbReference>
<evidence type="ECO:0000259" key="2">
    <source>
        <dbReference type="PROSITE" id="PS50268"/>
    </source>
</evidence>
<protein>
    <recommendedName>
        <fullName evidence="6">Ig-like protein group 3</fullName>
    </recommendedName>
</protein>
<proteinExistence type="predicted"/>
<feature type="compositionally biased region" description="Polar residues" evidence="1">
    <location>
        <begin position="383"/>
        <end position="408"/>
    </location>
</feature>
<evidence type="ECO:0000313" key="4">
    <source>
        <dbReference type="EMBL" id="PWK54180.1"/>
    </source>
</evidence>
<feature type="domain" description="Fibronectin type-III" evidence="3">
    <location>
        <begin position="642"/>
        <end position="739"/>
    </location>
</feature>
<organism evidence="4 5">
    <name type="scientific">Pleionea mediterranea</name>
    <dbReference type="NCBI Taxonomy" id="523701"/>
    <lineage>
        <taxon>Bacteria</taxon>
        <taxon>Pseudomonadati</taxon>
        <taxon>Pseudomonadota</taxon>
        <taxon>Gammaproteobacteria</taxon>
        <taxon>Oceanospirillales</taxon>
        <taxon>Pleioneaceae</taxon>
        <taxon>Pleionea</taxon>
    </lineage>
</organism>
<reference evidence="4 5" key="1">
    <citation type="submission" date="2018-05" db="EMBL/GenBank/DDBJ databases">
        <title>Genomic Encyclopedia of Type Strains, Phase IV (KMG-IV): sequencing the most valuable type-strain genomes for metagenomic binning, comparative biology and taxonomic classification.</title>
        <authorList>
            <person name="Goeker M."/>
        </authorList>
    </citation>
    <scope>NUCLEOTIDE SEQUENCE [LARGE SCALE GENOMIC DNA]</scope>
    <source>
        <strain evidence="4 5">DSM 25350</strain>
    </source>
</reference>
<dbReference type="AlphaFoldDB" id="A0A316G305"/>